<evidence type="ECO:0000256" key="5">
    <source>
        <dbReference type="SAM" id="Coils"/>
    </source>
</evidence>
<dbReference type="AlphaFoldDB" id="A0A0N1HXK5"/>
<reference evidence="8 9" key="1">
    <citation type="journal article" date="2015" name="PLoS Pathog.">
        <title>Leptomonas seymouri: Adaptations to the Dixenous Life Cycle Analyzed by Genome Sequencing, Transcriptome Profiling and Co-infection with Leishmania donovani.</title>
        <authorList>
            <person name="Kraeva N."/>
            <person name="Butenko A."/>
            <person name="Hlavacova J."/>
            <person name="Kostygov A."/>
            <person name="Myskova J."/>
            <person name="Grybchuk D."/>
            <person name="Lestinova T."/>
            <person name="Votypka J."/>
            <person name="Volf P."/>
            <person name="Opperdoes F."/>
            <person name="Flegontov P."/>
            <person name="Lukes J."/>
            <person name="Yurchenko V."/>
        </authorList>
    </citation>
    <scope>NUCLEOTIDE SEQUENCE [LARGE SCALE GENOMIC DNA]</scope>
    <source>
        <strain evidence="8 9">ATCC 30220</strain>
    </source>
</reference>
<dbReference type="Gene3D" id="2.70.130.10">
    <property type="entry name" value="Mannose-6-phosphate receptor binding domain"/>
    <property type="match status" value="1"/>
</dbReference>
<evidence type="ECO:0000256" key="1">
    <source>
        <dbReference type="ARBA" id="ARBA00022387"/>
    </source>
</evidence>
<evidence type="ECO:0000256" key="3">
    <source>
        <dbReference type="ARBA" id="ARBA00022824"/>
    </source>
</evidence>
<dbReference type="EMBL" id="LJSK01000097">
    <property type="protein sequence ID" value="KPI87223.1"/>
    <property type="molecule type" value="Genomic_DNA"/>
</dbReference>
<evidence type="ECO:0000259" key="7">
    <source>
        <dbReference type="PROSITE" id="PS51914"/>
    </source>
</evidence>
<feature type="chain" id="PRO_5005873627" description="Glucosidase 2 subunit beta" evidence="6">
    <location>
        <begin position="21"/>
        <end position="398"/>
    </location>
</feature>
<dbReference type="InterPro" id="IPR036055">
    <property type="entry name" value="LDL_receptor-like_sf"/>
</dbReference>
<feature type="signal peptide" evidence="6">
    <location>
        <begin position="1"/>
        <end position="20"/>
    </location>
</feature>
<dbReference type="Pfam" id="PF12999">
    <property type="entry name" value="PRKCSH-like"/>
    <property type="match status" value="1"/>
</dbReference>
<feature type="coiled-coil region" evidence="5">
    <location>
        <begin position="134"/>
        <end position="203"/>
    </location>
</feature>
<dbReference type="PANTHER" id="PTHR12630:SF1">
    <property type="entry name" value="GLUCOSIDASE 2 SUBUNIT BETA"/>
    <property type="match status" value="1"/>
</dbReference>
<proteinExistence type="predicted"/>
<dbReference type="PROSITE" id="PS51914">
    <property type="entry name" value="MRH"/>
    <property type="match status" value="1"/>
</dbReference>
<dbReference type="SUPFAM" id="SSF50911">
    <property type="entry name" value="Mannose 6-phosphate receptor domain"/>
    <property type="match status" value="1"/>
</dbReference>
<dbReference type="InterPro" id="IPR009011">
    <property type="entry name" value="Man6P_isomerase_rcpt-bd_dom_sf"/>
</dbReference>
<dbReference type="InterPro" id="IPR036607">
    <property type="entry name" value="PRKCSH"/>
</dbReference>
<keyword evidence="5" id="KW-0175">Coiled coil</keyword>
<dbReference type="InterPro" id="IPR044865">
    <property type="entry name" value="MRH_dom"/>
</dbReference>
<evidence type="ECO:0000313" key="8">
    <source>
        <dbReference type="EMBL" id="KPI87223.1"/>
    </source>
</evidence>
<dbReference type="InterPro" id="IPR028146">
    <property type="entry name" value="PRKCSH_N"/>
</dbReference>
<dbReference type="OMA" id="YENGQHC"/>
<gene>
    <name evidence="8" type="ORF">ABL78_3693</name>
</gene>
<sequence>MRVVLLSLLLLSFALPAVHGRVLGVQTAHVGLYDAAESSKSFRCLDESKTIPFSAVNDEVCDCPDGSDEPGTSACAALINGVLPKLPENWQFQCTNEGFFEQSFPHSRVSDGICDCCDGSDELLSDVTCPNRCAEVEGERAQQMEEEMERMKLALVNKSAMRDEAMKLRGQRAESLIERKKARDTILAELPALEDRYNELQKAPKPVREELRAKLEKLEASSNEGEAFADSGLENLEDPDSYTAEAKAAQQILVSRRSKLEEIEKNIEELTKFLNSTTPLTEELLRTLEGKEFSMEFQDYTYTVSMFKKVFRKSKDSFSDEVLGWWKSFAENTYSLWSADAYDLTQMRYDNGNRCWNGVIRSVDIQLVCGVENRLTHIEEPTMCVYRMVFETPAMCKE</sequence>
<dbReference type="OrthoDB" id="28322at2759"/>
<dbReference type="PANTHER" id="PTHR12630">
    <property type="entry name" value="N-LINKED OLIGOSACCHARIDE PROCESSING"/>
    <property type="match status" value="1"/>
</dbReference>
<keyword evidence="3" id="KW-0256">Endoplasmic reticulum</keyword>
<protein>
    <recommendedName>
        <fullName evidence="1">Glucosidase 2 subunit beta</fullName>
    </recommendedName>
</protein>
<organism evidence="8 9">
    <name type="scientific">Leptomonas seymouri</name>
    <dbReference type="NCBI Taxonomy" id="5684"/>
    <lineage>
        <taxon>Eukaryota</taxon>
        <taxon>Discoba</taxon>
        <taxon>Euglenozoa</taxon>
        <taxon>Kinetoplastea</taxon>
        <taxon>Metakinetoplastina</taxon>
        <taxon>Trypanosomatida</taxon>
        <taxon>Trypanosomatidae</taxon>
        <taxon>Leishmaniinae</taxon>
        <taxon>Leptomonas</taxon>
    </lineage>
</organism>
<dbReference type="Gene3D" id="4.10.400.10">
    <property type="entry name" value="Low-density Lipoprotein Receptor"/>
    <property type="match status" value="1"/>
</dbReference>
<evidence type="ECO:0000313" key="9">
    <source>
        <dbReference type="Proteomes" id="UP000038009"/>
    </source>
</evidence>
<dbReference type="InterPro" id="IPR039794">
    <property type="entry name" value="Gtb1-like"/>
</dbReference>
<keyword evidence="9" id="KW-1185">Reference proteome</keyword>
<accession>A0A0N1HXK5</accession>
<dbReference type="InterPro" id="IPR002172">
    <property type="entry name" value="LDrepeatLR_classA_rpt"/>
</dbReference>
<dbReference type="SUPFAM" id="SSF57424">
    <property type="entry name" value="LDL receptor-like module"/>
    <property type="match status" value="1"/>
</dbReference>
<dbReference type="Proteomes" id="UP000038009">
    <property type="component" value="Unassembled WGS sequence"/>
</dbReference>
<dbReference type="GO" id="GO:0017177">
    <property type="term" value="C:glucosidase II complex"/>
    <property type="evidence" value="ECO:0007669"/>
    <property type="project" value="TreeGrafter"/>
</dbReference>
<evidence type="ECO:0000256" key="6">
    <source>
        <dbReference type="SAM" id="SignalP"/>
    </source>
</evidence>
<keyword evidence="2 6" id="KW-0732">Signal</keyword>
<dbReference type="Pfam" id="PF13015">
    <property type="entry name" value="PRKCSH_1"/>
    <property type="match status" value="1"/>
</dbReference>
<dbReference type="VEuPathDB" id="TriTrypDB:Lsey_0097_0100"/>
<evidence type="ECO:0000256" key="2">
    <source>
        <dbReference type="ARBA" id="ARBA00022729"/>
    </source>
</evidence>
<dbReference type="CDD" id="cd00112">
    <property type="entry name" value="LDLa"/>
    <property type="match status" value="1"/>
</dbReference>
<feature type="domain" description="MRH" evidence="7">
    <location>
        <begin position="281"/>
        <end position="398"/>
    </location>
</feature>
<name>A0A0N1HXK5_LEPSE</name>
<keyword evidence="4" id="KW-1015">Disulfide bond</keyword>
<evidence type="ECO:0000256" key="4">
    <source>
        <dbReference type="ARBA" id="ARBA00023157"/>
    </source>
</evidence>
<comment type="caution">
    <text evidence="8">The sequence shown here is derived from an EMBL/GenBank/DDBJ whole genome shotgun (WGS) entry which is preliminary data.</text>
</comment>
<dbReference type="GO" id="GO:0006491">
    <property type="term" value="P:N-glycan processing"/>
    <property type="evidence" value="ECO:0007669"/>
    <property type="project" value="TreeGrafter"/>
</dbReference>